<keyword evidence="1 5" id="KW-0474">Menaquinone biosynthesis</keyword>
<comment type="caution">
    <text evidence="5">Lacks conserved residue(s) required for the propagation of feature annotation.</text>
</comment>
<feature type="binding site" evidence="5">
    <location>
        <position position="88"/>
    </location>
    <ligand>
        <name>S-adenosyl-L-methionine</name>
        <dbReference type="ChEBI" id="CHEBI:59789"/>
    </ligand>
</feature>
<dbReference type="InterPro" id="IPR023576">
    <property type="entry name" value="UbiE/COQ5_MeTrFase_CS"/>
</dbReference>
<evidence type="ECO:0000256" key="3">
    <source>
        <dbReference type="ARBA" id="ARBA00022679"/>
    </source>
</evidence>
<evidence type="ECO:0000256" key="5">
    <source>
        <dbReference type="HAMAP-Rule" id="MF_01813"/>
    </source>
</evidence>
<dbReference type="RefSeq" id="WP_108910906.1">
    <property type="nucleotide sequence ID" value="NZ_CP021886.1"/>
</dbReference>
<dbReference type="GO" id="GO:0009234">
    <property type="term" value="P:menaquinone biosynthetic process"/>
    <property type="evidence" value="ECO:0007669"/>
    <property type="project" value="UniProtKB-UniRule"/>
</dbReference>
<evidence type="ECO:0000313" key="7">
    <source>
        <dbReference type="Proteomes" id="UP000244890"/>
    </source>
</evidence>
<dbReference type="InterPro" id="IPR004033">
    <property type="entry name" value="UbiE/COQ5_MeTrFase"/>
</dbReference>
<gene>
    <name evidence="5" type="primary">menG</name>
    <name evidence="6" type="ORF">CDV25_04195</name>
</gene>
<dbReference type="InterPro" id="IPR029063">
    <property type="entry name" value="SAM-dependent_MTases_sf"/>
</dbReference>
<dbReference type="SUPFAM" id="SSF53335">
    <property type="entry name" value="S-adenosyl-L-methionine-dependent methyltransferases"/>
    <property type="match status" value="1"/>
</dbReference>
<dbReference type="NCBIfam" id="NF001244">
    <property type="entry name" value="PRK00216.1-5"/>
    <property type="match status" value="1"/>
</dbReference>
<dbReference type="PANTHER" id="PTHR43591:SF24">
    <property type="entry name" value="2-METHOXY-6-POLYPRENYL-1,4-BENZOQUINOL METHYLASE, MITOCHONDRIAL"/>
    <property type="match status" value="1"/>
</dbReference>
<comment type="function">
    <text evidence="5">Methyltransferase required for the conversion of demethylmenaquinol (DMKH2) to menaquinol (MKH2).</text>
</comment>
<evidence type="ECO:0000256" key="4">
    <source>
        <dbReference type="ARBA" id="ARBA00022691"/>
    </source>
</evidence>
<keyword evidence="3 5" id="KW-0808">Transferase</keyword>
<dbReference type="PANTHER" id="PTHR43591">
    <property type="entry name" value="METHYLTRANSFERASE"/>
    <property type="match status" value="1"/>
</dbReference>
<dbReference type="NCBIfam" id="TIGR01934">
    <property type="entry name" value="MenG_MenH_UbiE"/>
    <property type="match status" value="1"/>
</dbReference>
<dbReference type="EC" id="2.1.1.163" evidence="5"/>
<dbReference type="EMBL" id="CP021886">
    <property type="protein sequence ID" value="AWI34060.1"/>
    <property type="molecule type" value="Genomic_DNA"/>
</dbReference>
<evidence type="ECO:0000313" key="6">
    <source>
        <dbReference type="EMBL" id="AWI34060.1"/>
    </source>
</evidence>
<dbReference type="UniPathway" id="UPA00232"/>
<dbReference type="OrthoDB" id="9808140at2"/>
<protein>
    <recommendedName>
        <fullName evidence="5">Demethylmenaquinone methyltransferase</fullName>
        <ecNumber evidence="5">2.1.1.163</ecNumber>
    </recommendedName>
</protein>
<dbReference type="HAMAP" id="MF_01813">
    <property type="entry name" value="MenG_UbiE_methyltr"/>
    <property type="match status" value="1"/>
</dbReference>
<dbReference type="KEGG" id="had:CDV25_04195"/>
<feature type="binding site" evidence="5">
    <location>
        <position position="63"/>
    </location>
    <ligand>
        <name>S-adenosyl-L-methionine</name>
        <dbReference type="ChEBI" id="CHEBI:59789"/>
    </ligand>
</feature>
<name>A0A2U8FCT2_9HELI</name>
<dbReference type="PROSITE" id="PS51608">
    <property type="entry name" value="SAM_MT_UBIE"/>
    <property type="match status" value="1"/>
</dbReference>
<dbReference type="UniPathway" id="UPA00079">
    <property type="reaction ID" value="UER00169"/>
</dbReference>
<dbReference type="AlphaFoldDB" id="A0A2U8FCT2"/>
<keyword evidence="2 5" id="KW-0489">Methyltransferase</keyword>
<evidence type="ECO:0000256" key="2">
    <source>
        <dbReference type="ARBA" id="ARBA00022603"/>
    </source>
</evidence>
<sequence>MADKQQEIIAMFDEIAQSYDLANRVMSCGIDIAWRKKACNLAFSNLPKQSLDSLHIADIACGTGDMILHWQKNAQKNAITLQEIRGLDPSAEMLKIAQKKLPSISFTQCEATALPLENESFDIVSIAYGIRNVLERKKALEEFMRVLKEGGILVILEFTKCHNPNFLENLMGFYTKNILPLIGGIISKNYRAYRYLPDSIEEFLTKEKLLLELKEVGFIPLYTKAFSANVCTLFVLKKHSTKQTN</sequence>
<dbReference type="Pfam" id="PF01209">
    <property type="entry name" value="Ubie_methyltran"/>
    <property type="match status" value="1"/>
</dbReference>
<dbReference type="GO" id="GO:0008425">
    <property type="term" value="F:2-methoxy-6-polyprenyl-1,4-benzoquinol methyltransferase activity"/>
    <property type="evidence" value="ECO:0007669"/>
    <property type="project" value="TreeGrafter"/>
</dbReference>
<proteinExistence type="inferred from homology"/>
<dbReference type="GO" id="GO:0043770">
    <property type="term" value="F:demethylmenaquinone methyltransferase activity"/>
    <property type="evidence" value="ECO:0007669"/>
    <property type="project" value="UniProtKB-UniRule"/>
</dbReference>
<comment type="catalytic activity">
    <reaction evidence="5">
        <text>a 2-demethylmenaquinol + S-adenosyl-L-methionine = a menaquinol + S-adenosyl-L-homocysteine + H(+)</text>
        <dbReference type="Rhea" id="RHEA:42640"/>
        <dbReference type="Rhea" id="RHEA-COMP:9539"/>
        <dbReference type="Rhea" id="RHEA-COMP:9563"/>
        <dbReference type="ChEBI" id="CHEBI:15378"/>
        <dbReference type="ChEBI" id="CHEBI:18151"/>
        <dbReference type="ChEBI" id="CHEBI:55437"/>
        <dbReference type="ChEBI" id="CHEBI:57856"/>
        <dbReference type="ChEBI" id="CHEBI:59789"/>
        <dbReference type="EC" id="2.1.1.163"/>
    </reaction>
</comment>
<comment type="similarity">
    <text evidence="5">Belongs to the class I-like SAM-binding methyltransferase superfamily. MenG/UbiE family.</text>
</comment>
<comment type="pathway">
    <text evidence="5">Quinol/quinone metabolism; menaquinone biosynthesis; menaquinol from 1,4-dihydroxy-2-naphthoate: step 2/2.</text>
</comment>
<dbReference type="Gene3D" id="3.40.50.150">
    <property type="entry name" value="Vaccinia Virus protein VP39"/>
    <property type="match status" value="1"/>
</dbReference>
<organism evidence="6 7">
    <name type="scientific">Helicobacter apodemus</name>
    <dbReference type="NCBI Taxonomy" id="135569"/>
    <lineage>
        <taxon>Bacteria</taxon>
        <taxon>Pseudomonadati</taxon>
        <taxon>Campylobacterota</taxon>
        <taxon>Epsilonproteobacteria</taxon>
        <taxon>Campylobacterales</taxon>
        <taxon>Helicobacteraceae</taxon>
        <taxon>Helicobacter</taxon>
    </lineage>
</organism>
<dbReference type="CDD" id="cd02440">
    <property type="entry name" value="AdoMet_MTases"/>
    <property type="match status" value="1"/>
</dbReference>
<reference evidence="6 7" key="1">
    <citation type="submission" date="2017-06" db="EMBL/GenBank/DDBJ databases">
        <title>Complete genome of Helicobacter apodemus.</title>
        <authorList>
            <person name="Cho S."/>
        </authorList>
    </citation>
    <scope>NUCLEOTIDE SEQUENCE [LARGE SCALE GENOMIC DNA]</scope>
    <source>
        <strain evidence="7">SNUVETPUB-15-01</strain>
    </source>
</reference>
<keyword evidence="4 5" id="KW-0949">S-adenosyl-L-methionine</keyword>
<dbReference type="Proteomes" id="UP000244890">
    <property type="component" value="Chromosome"/>
</dbReference>
<evidence type="ECO:0000256" key="1">
    <source>
        <dbReference type="ARBA" id="ARBA00022428"/>
    </source>
</evidence>
<dbReference type="GO" id="GO:0032259">
    <property type="term" value="P:methylation"/>
    <property type="evidence" value="ECO:0007669"/>
    <property type="project" value="UniProtKB-KW"/>
</dbReference>
<dbReference type="PROSITE" id="PS01183">
    <property type="entry name" value="UBIE_1"/>
    <property type="match status" value="1"/>
</dbReference>
<accession>A0A2U8FCT2</accession>